<dbReference type="AlphaFoldDB" id="A0A7K1J7Z1"/>
<feature type="compositionally biased region" description="Low complexity" evidence="6">
    <location>
        <begin position="19"/>
        <end position="35"/>
    </location>
</feature>
<feature type="transmembrane region" description="Helical" evidence="7">
    <location>
        <begin position="55"/>
        <end position="72"/>
    </location>
</feature>
<feature type="transmembrane region" description="Helical" evidence="7">
    <location>
        <begin position="451"/>
        <end position="477"/>
    </location>
</feature>
<keyword evidence="10" id="KW-1185">Reference proteome</keyword>
<dbReference type="PRINTS" id="PR01036">
    <property type="entry name" value="TCRTETB"/>
</dbReference>
<keyword evidence="5 7" id="KW-0472">Membrane</keyword>
<comment type="caution">
    <text evidence="9">The sequence shown here is derived from an EMBL/GenBank/DDBJ whole genome shotgun (WGS) entry which is preliminary data.</text>
</comment>
<organism evidence="9 10">
    <name type="scientific">Bifidobacterium canis</name>
    <dbReference type="NCBI Taxonomy" id="2610880"/>
    <lineage>
        <taxon>Bacteria</taxon>
        <taxon>Bacillati</taxon>
        <taxon>Actinomycetota</taxon>
        <taxon>Actinomycetes</taxon>
        <taxon>Bifidobacteriales</taxon>
        <taxon>Bifidobacteriaceae</taxon>
        <taxon>Bifidobacterium</taxon>
    </lineage>
</organism>
<dbReference type="GO" id="GO:0005886">
    <property type="term" value="C:plasma membrane"/>
    <property type="evidence" value="ECO:0007669"/>
    <property type="project" value="UniProtKB-SubCell"/>
</dbReference>
<feature type="domain" description="Major facilitator superfamily (MFS) profile" evidence="8">
    <location>
        <begin position="58"/>
        <end position="520"/>
    </location>
</feature>
<evidence type="ECO:0000256" key="4">
    <source>
        <dbReference type="ARBA" id="ARBA00022989"/>
    </source>
</evidence>
<evidence type="ECO:0000259" key="8">
    <source>
        <dbReference type="PROSITE" id="PS50850"/>
    </source>
</evidence>
<dbReference type="Gene3D" id="1.20.1250.20">
    <property type="entry name" value="MFS general substrate transporter like domains"/>
    <property type="match status" value="1"/>
</dbReference>
<sequence>MNKSTQHNNNSSTKTATVSQETSTPSSKSSNSAQNSAPAEAYSIDQFPHKITRKLILSIVAVGLMAFVGILTETMTNVLCPILMQQFHVETATVQWLTTGYLLMVSVVITVSSFFNKRFTNKTTFYIAITLCAIGLTVAALSVNFPMLMCARLIQGVGTGLALPLMFNIVLEQSPRQSLGLLMGFANMVCAVAPALGPTVGGVAVEFMDWHWIFAAMLPVLLVAFFLGNYAIETRHRIERIHFQALQLACLALAFASFVLALDRIGALLSAQLSGSPDVARETWTLVGLVVLCVIALVAFTRLCLRSKQPLLRLDVLRTVPFRWHLLAYVLLETVTIGLTYLITNMAQLGYGTSSLTAGLLILPGSLLGAVLAPVGGRLLDRFGAIRPIMIGSSVALLGMIIMLIIPGNVNIWIRCLGYIAYMAGFSVSFPNTMTSGLAVIPSTLHADGNAIFNTLQQLGGAVGTTVMALALSVAQANHGQPGSSSYMLATKQGGNIALVIVCICIFCAILANARAFVNEARHKIGLRS</sequence>
<evidence type="ECO:0000256" key="3">
    <source>
        <dbReference type="ARBA" id="ARBA00022692"/>
    </source>
</evidence>
<feature type="transmembrane region" description="Helical" evidence="7">
    <location>
        <begin position="497"/>
        <end position="518"/>
    </location>
</feature>
<feature type="transmembrane region" description="Helical" evidence="7">
    <location>
        <begin position="283"/>
        <end position="305"/>
    </location>
</feature>
<evidence type="ECO:0000256" key="7">
    <source>
        <dbReference type="SAM" id="Phobius"/>
    </source>
</evidence>
<dbReference type="InterPro" id="IPR020846">
    <property type="entry name" value="MFS_dom"/>
</dbReference>
<dbReference type="PANTHER" id="PTHR42718">
    <property type="entry name" value="MAJOR FACILITATOR SUPERFAMILY MULTIDRUG TRANSPORTER MFSC"/>
    <property type="match status" value="1"/>
</dbReference>
<dbReference type="PROSITE" id="PS50850">
    <property type="entry name" value="MFS"/>
    <property type="match status" value="1"/>
</dbReference>
<feature type="transmembrane region" description="Helical" evidence="7">
    <location>
        <begin position="153"/>
        <end position="171"/>
    </location>
</feature>
<evidence type="ECO:0000256" key="5">
    <source>
        <dbReference type="ARBA" id="ARBA00023136"/>
    </source>
</evidence>
<keyword evidence="2" id="KW-0813">Transport</keyword>
<feature type="compositionally biased region" description="Polar residues" evidence="6">
    <location>
        <begin position="1"/>
        <end position="18"/>
    </location>
</feature>
<dbReference type="InterPro" id="IPR011701">
    <property type="entry name" value="MFS"/>
</dbReference>
<dbReference type="InterPro" id="IPR036259">
    <property type="entry name" value="MFS_trans_sf"/>
</dbReference>
<feature type="transmembrane region" description="Helical" evidence="7">
    <location>
        <begin position="356"/>
        <end position="377"/>
    </location>
</feature>
<dbReference type="PANTHER" id="PTHR42718:SF9">
    <property type="entry name" value="MAJOR FACILITATOR SUPERFAMILY MULTIDRUG TRANSPORTER MFSC"/>
    <property type="match status" value="1"/>
</dbReference>
<dbReference type="SUPFAM" id="SSF103473">
    <property type="entry name" value="MFS general substrate transporter"/>
    <property type="match status" value="1"/>
</dbReference>
<dbReference type="GO" id="GO:0022857">
    <property type="term" value="F:transmembrane transporter activity"/>
    <property type="evidence" value="ECO:0007669"/>
    <property type="project" value="InterPro"/>
</dbReference>
<feature type="transmembrane region" description="Helical" evidence="7">
    <location>
        <begin position="244"/>
        <end position="263"/>
    </location>
</feature>
<keyword evidence="4 7" id="KW-1133">Transmembrane helix</keyword>
<gene>
    <name evidence="9" type="ORF">GSD1FS_1942</name>
</gene>
<evidence type="ECO:0000256" key="1">
    <source>
        <dbReference type="ARBA" id="ARBA00004651"/>
    </source>
</evidence>
<dbReference type="Gene3D" id="1.20.1720.10">
    <property type="entry name" value="Multidrug resistance protein D"/>
    <property type="match status" value="1"/>
</dbReference>
<accession>A0A7K1J7Z1</accession>
<feature type="region of interest" description="Disordered" evidence="6">
    <location>
        <begin position="1"/>
        <end position="35"/>
    </location>
</feature>
<evidence type="ECO:0000313" key="10">
    <source>
        <dbReference type="Proteomes" id="UP000487882"/>
    </source>
</evidence>
<proteinExistence type="predicted"/>
<feature type="transmembrane region" description="Helical" evidence="7">
    <location>
        <begin position="389"/>
        <end position="406"/>
    </location>
</feature>
<evidence type="ECO:0000256" key="2">
    <source>
        <dbReference type="ARBA" id="ARBA00022448"/>
    </source>
</evidence>
<evidence type="ECO:0000256" key="6">
    <source>
        <dbReference type="SAM" id="MobiDB-lite"/>
    </source>
</evidence>
<comment type="subcellular location">
    <subcellularLocation>
        <location evidence="1">Cell membrane</location>
        <topology evidence="1">Multi-pass membrane protein</topology>
    </subcellularLocation>
</comment>
<dbReference type="Pfam" id="PF07690">
    <property type="entry name" value="MFS_1"/>
    <property type="match status" value="1"/>
</dbReference>
<feature type="transmembrane region" description="Helical" evidence="7">
    <location>
        <begin position="178"/>
        <end position="198"/>
    </location>
</feature>
<feature type="transmembrane region" description="Helical" evidence="7">
    <location>
        <begin position="127"/>
        <end position="147"/>
    </location>
</feature>
<feature type="transmembrane region" description="Helical" evidence="7">
    <location>
        <begin position="326"/>
        <end position="344"/>
    </location>
</feature>
<feature type="transmembrane region" description="Helical" evidence="7">
    <location>
        <begin position="92"/>
        <end position="115"/>
    </location>
</feature>
<reference evidence="9 10" key="1">
    <citation type="submission" date="2019-09" db="EMBL/GenBank/DDBJ databases">
        <title>Bifidobacterium canis sp. nov., isolated from the digestive tract of German Shepherd dog puppy.</title>
        <authorList>
            <person name="Bunesova V."/>
        </authorList>
    </citation>
    <scope>NUCLEOTIDE SEQUENCE [LARGE SCALE GENOMIC DNA]</scope>
    <source>
        <strain evidence="9 10">GSD1FS</strain>
    </source>
</reference>
<protein>
    <submittedName>
        <fullName evidence="9">Sugar efflux permease</fullName>
    </submittedName>
</protein>
<evidence type="ECO:0000313" key="9">
    <source>
        <dbReference type="EMBL" id="MUH60560.1"/>
    </source>
</evidence>
<dbReference type="EMBL" id="WNLP01000015">
    <property type="protein sequence ID" value="MUH60560.1"/>
    <property type="molecule type" value="Genomic_DNA"/>
</dbReference>
<dbReference type="Proteomes" id="UP000487882">
    <property type="component" value="Unassembled WGS sequence"/>
</dbReference>
<keyword evidence="3 7" id="KW-0812">Transmembrane</keyword>
<name>A0A7K1J7Z1_9BIFI</name>
<feature type="transmembrane region" description="Helical" evidence="7">
    <location>
        <begin position="210"/>
        <end position="232"/>
    </location>
</feature>